<dbReference type="Pfam" id="PF01547">
    <property type="entry name" value="SBP_bac_1"/>
    <property type="match status" value="1"/>
</dbReference>
<dbReference type="InterPro" id="IPR006311">
    <property type="entry name" value="TAT_signal"/>
</dbReference>
<sequence length="448" mass="49173">MSHRSDAAISRRTFVGTMGAGTTVAVAGCVGIGDEEGGTGDDTVPDDESMAEALQIWSLGTQPAGIEAVAQQYVDETGDDVDFDVSELGYDELHDSQQAAIAAGDGGPDIGTYEGRWTNQLVGTGGLVDLEDQIDAETEDAMVDWAWDTVTDDTGDGRYGLPVDIAPVVTFYNREIYDEIGIEPADIETYDDVIEYADELPEDTYWMGVGSGVLEWRWEMLLRQQGGEAYDENGNLLINTEETRQAAETIKELYDTDTAVDTEEFTEPWVTGLQENQIATVTSGAWMAGSLIDTVPDMEGQWGIHRPPAVTEGGNRATNHGGSNLIIANHKDDAAVARAWDFLEFALTNEEQVMTIAEEAGIFPPLETVYDDDWWEQEQAFFGGDTYEPIVELAPEIPTMRLITDHREVYERMGDFIADYVEDEYESADEMAADAEQTLADDLGREIA</sequence>
<dbReference type="AlphaFoldDB" id="A0A4S3TJ27"/>
<reference evidence="1 2" key="1">
    <citation type="submission" date="2018-10" db="EMBL/GenBank/DDBJ databases">
        <title>Natronolimnobius sp. XQ-INN 246 isolated from Inner Mongolia Autonomous Region of China.</title>
        <authorList>
            <person name="Xue Q."/>
        </authorList>
    </citation>
    <scope>NUCLEOTIDE SEQUENCE [LARGE SCALE GENOMIC DNA]</scope>
    <source>
        <strain evidence="1 2">XQ-INN 246</strain>
    </source>
</reference>
<dbReference type="SUPFAM" id="SSF53850">
    <property type="entry name" value="Periplasmic binding protein-like II"/>
    <property type="match status" value="1"/>
</dbReference>
<organism evidence="1 2">
    <name type="scientific">Salinadaptatus halalkaliphilus</name>
    <dbReference type="NCBI Taxonomy" id="2419781"/>
    <lineage>
        <taxon>Archaea</taxon>
        <taxon>Methanobacteriati</taxon>
        <taxon>Methanobacteriota</taxon>
        <taxon>Stenosarchaea group</taxon>
        <taxon>Halobacteria</taxon>
        <taxon>Halobacteriales</taxon>
        <taxon>Natrialbaceae</taxon>
        <taxon>Salinadaptatus</taxon>
    </lineage>
</organism>
<dbReference type="RefSeq" id="WP_141465561.1">
    <property type="nucleotide sequence ID" value="NZ_RBZW01000048.1"/>
</dbReference>
<dbReference type="PANTHER" id="PTHR43649">
    <property type="entry name" value="ARABINOSE-BINDING PROTEIN-RELATED"/>
    <property type="match status" value="1"/>
</dbReference>
<dbReference type="PROSITE" id="PS51257">
    <property type="entry name" value="PROKAR_LIPOPROTEIN"/>
    <property type="match status" value="1"/>
</dbReference>
<comment type="caution">
    <text evidence="1">The sequence shown here is derived from an EMBL/GenBank/DDBJ whole genome shotgun (WGS) entry which is preliminary data.</text>
</comment>
<accession>A0A4S3TJ27</accession>
<dbReference type="InterPro" id="IPR006059">
    <property type="entry name" value="SBP"/>
</dbReference>
<protein>
    <submittedName>
        <fullName evidence="1">Extracellular solute-binding protein</fullName>
    </submittedName>
</protein>
<keyword evidence="2" id="KW-1185">Reference proteome</keyword>
<dbReference type="EMBL" id="RBZW01000048">
    <property type="protein sequence ID" value="THE63976.1"/>
    <property type="molecule type" value="Genomic_DNA"/>
</dbReference>
<dbReference type="Proteomes" id="UP000318864">
    <property type="component" value="Unassembled WGS sequence"/>
</dbReference>
<dbReference type="Gene3D" id="3.40.190.10">
    <property type="entry name" value="Periplasmic binding protein-like II"/>
    <property type="match status" value="1"/>
</dbReference>
<dbReference type="InterPro" id="IPR050490">
    <property type="entry name" value="Bact_solute-bd_prot1"/>
</dbReference>
<dbReference type="PROSITE" id="PS51318">
    <property type="entry name" value="TAT"/>
    <property type="match status" value="1"/>
</dbReference>
<proteinExistence type="predicted"/>
<gene>
    <name evidence="1" type="ORF">D8Y22_15320</name>
</gene>
<name>A0A4S3TJ27_9EURY</name>
<evidence type="ECO:0000313" key="1">
    <source>
        <dbReference type="EMBL" id="THE63976.1"/>
    </source>
</evidence>
<dbReference type="OrthoDB" id="298910at2157"/>
<dbReference type="PANTHER" id="PTHR43649:SF12">
    <property type="entry name" value="DIACETYLCHITOBIOSE BINDING PROTEIN DASA"/>
    <property type="match status" value="1"/>
</dbReference>
<evidence type="ECO:0000313" key="2">
    <source>
        <dbReference type="Proteomes" id="UP000318864"/>
    </source>
</evidence>